<protein>
    <submittedName>
        <fullName evidence="2">DNA-binding transcriptional MerR regulator</fullName>
    </submittedName>
</protein>
<dbReference type="GO" id="GO:0003677">
    <property type="term" value="F:DNA binding"/>
    <property type="evidence" value="ECO:0007669"/>
    <property type="project" value="UniProtKB-KW"/>
</dbReference>
<dbReference type="RefSeq" id="WP_307227050.1">
    <property type="nucleotide sequence ID" value="NZ_JAUSTT010000004.1"/>
</dbReference>
<sequence length="43" mass="5199">MEKDMLSLPSDQLDKEWIDLILMAFEIGLDIEEIRQYLQQHHL</sequence>
<accession>A0ABT9WP48</accession>
<dbReference type="InterPro" id="IPR010981">
    <property type="entry name" value="SinR/SinI_dimer_dom"/>
</dbReference>
<evidence type="ECO:0000313" key="3">
    <source>
        <dbReference type="Proteomes" id="UP001223586"/>
    </source>
</evidence>
<name>A0ABT9WP48_9BACI</name>
<proteinExistence type="predicted"/>
<feature type="domain" description="Sin" evidence="1">
    <location>
        <begin position="4"/>
        <end position="42"/>
    </location>
</feature>
<keyword evidence="2" id="KW-0238">DNA-binding</keyword>
<comment type="caution">
    <text evidence="2">The sequence shown here is derived from an EMBL/GenBank/DDBJ whole genome shotgun (WGS) entry which is preliminary data.</text>
</comment>
<dbReference type="InterPro" id="IPR036281">
    <property type="entry name" value="SinR/SinI_dimer_dom_sf"/>
</dbReference>
<dbReference type="SUPFAM" id="SSF47406">
    <property type="entry name" value="SinR repressor dimerisation domain-like"/>
    <property type="match status" value="1"/>
</dbReference>
<evidence type="ECO:0000259" key="1">
    <source>
        <dbReference type="PROSITE" id="PS51500"/>
    </source>
</evidence>
<dbReference type="EMBL" id="JAUSTT010000004">
    <property type="protein sequence ID" value="MDQ0175061.1"/>
    <property type="molecule type" value="Genomic_DNA"/>
</dbReference>
<evidence type="ECO:0000313" key="2">
    <source>
        <dbReference type="EMBL" id="MDQ0175061.1"/>
    </source>
</evidence>
<dbReference type="Pfam" id="PF08671">
    <property type="entry name" value="SinI"/>
    <property type="match status" value="1"/>
</dbReference>
<dbReference type="Proteomes" id="UP001223586">
    <property type="component" value="Unassembled WGS sequence"/>
</dbReference>
<gene>
    <name evidence="2" type="ORF">J2S08_000895</name>
</gene>
<keyword evidence="3" id="KW-1185">Reference proteome</keyword>
<organism evidence="2 3">
    <name type="scientific">Bacillus chungangensis</name>
    <dbReference type="NCBI Taxonomy" id="587633"/>
    <lineage>
        <taxon>Bacteria</taxon>
        <taxon>Bacillati</taxon>
        <taxon>Bacillota</taxon>
        <taxon>Bacilli</taxon>
        <taxon>Bacillales</taxon>
        <taxon>Bacillaceae</taxon>
        <taxon>Bacillus</taxon>
    </lineage>
</organism>
<reference evidence="2 3" key="1">
    <citation type="submission" date="2023-07" db="EMBL/GenBank/DDBJ databases">
        <title>Genomic Encyclopedia of Type Strains, Phase IV (KMG-IV): sequencing the most valuable type-strain genomes for metagenomic binning, comparative biology and taxonomic classification.</title>
        <authorList>
            <person name="Goeker M."/>
        </authorList>
    </citation>
    <scope>NUCLEOTIDE SEQUENCE [LARGE SCALE GENOMIC DNA]</scope>
    <source>
        <strain evidence="2 3">DSM 23837</strain>
    </source>
</reference>
<dbReference type="PROSITE" id="PS51500">
    <property type="entry name" value="SIN"/>
    <property type="match status" value="1"/>
</dbReference>